<feature type="transmembrane region" description="Helical" evidence="8">
    <location>
        <begin position="112"/>
        <end position="137"/>
    </location>
</feature>
<evidence type="ECO:0000313" key="10">
    <source>
        <dbReference type="EMBL" id="BBL02693.1"/>
    </source>
</evidence>
<keyword evidence="6 8" id="KW-0472">Membrane</keyword>
<evidence type="ECO:0000259" key="9">
    <source>
        <dbReference type="Pfam" id="PF00361"/>
    </source>
</evidence>
<dbReference type="GeneID" id="78340729"/>
<dbReference type="GO" id="GO:0042773">
    <property type="term" value="P:ATP synthesis coupled electron transport"/>
    <property type="evidence" value="ECO:0007669"/>
    <property type="project" value="InterPro"/>
</dbReference>
<dbReference type="PANTHER" id="PTHR42682">
    <property type="entry name" value="HYDROGENASE-4 COMPONENT F"/>
    <property type="match status" value="1"/>
</dbReference>
<evidence type="ECO:0000256" key="6">
    <source>
        <dbReference type="ARBA" id="ARBA00023136"/>
    </source>
</evidence>
<dbReference type="Pfam" id="PF00361">
    <property type="entry name" value="Proton_antipo_M"/>
    <property type="match status" value="1"/>
</dbReference>
<dbReference type="RefSeq" id="WP_141411768.1">
    <property type="nucleotide sequence ID" value="NZ_AP019735.1"/>
</dbReference>
<dbReference type="InterPro" id="IPR052175">
    <property type="entry name" value="ComplexI-like_HydComp"/>
</dbReference>
<feature type="transmembrane region" description="Helical" evidence="8">
    <location>
        <begin position="381"/>
        <end position="401"/>
    </location>
</feature>
<feature type="transmembrane region" description="Helical" evidence="8">
    <location>
        <begin position="205"/>
        <end position="227"/>
    </location>
</feature>
<feature type="transmembrane region" description="Helical" evidence="8">
    <location>
        <begin position="514"/>
        <end position="539"/>
    </location>
</feature>
<evidence type="ECO:0000313" key="11">
    <source>
        <dbReference type="Proteomes" id="UP000318946"/>
    </source>
</evidence>
<evidence type="ECO:0000256" key="7">
    <source>
        <dbReference type="RuleBase" id="RU000320"/>
    </source>
</evidence>
<evidence type="ECO:0000256" key="3">
    <source>
        <dbReference type="ARBA" id="ARBA00022692"/>
    </source>
</evidence>
<organism evidence="10 11">
    <name type="scientific">Alistipes communis</name>
    <dbReference type="NCBI Taxonomy" id="2585118"/>
    <lineage>
        <taxon>Bacteria</taxon>
        <taxon>Pseudomonadati</taxon>
        <taxon>Bacteroidota</taxon>
        <taxon>Bacteroidia</taxon>
        <taxon>Bacteroidales</taxon>
        <taxon>Rikenellaceae</taxon>
        <taxon>Alistipes</taxon>
    </lineage>
</organism>
<sequence>MLIATLILLTLTGAAIFAAPLRCKAWVALAFVVLFALGGTAAAVGALAGILPPAGLSLPTLLFGEESLRMDALSALFTLLVAAGSVAAALYAKGYVDRYLDRKPAAHISLHYFAFTLLSLSMTAVVTASGGYTFLFWWELMTLSSFVLILFDAERKEVLKAALTYLVMMHLGFFALLIGFVVLQAAEGSADFGALAGYFAAHRPLPLLLVFLAGFGMKAGLFPMHVWLPEAHPAAPSHVSALMSGVMIKTGVYGVLRTTMYLPVGETLATAGVILLGAGIVTGLWGVLLAAMQNDIKRLLAYSSIENVGIIFIAIGVALLGRSAGNDAVALCGMAGALLHTLNHSFFKSLLFFGAGNLYAEAHTTALDRFGGVARQMPVTAILFLVSTAAICALPPLNGFVSEFIIYTGMFRSIAEGQQVLLAAAGVTALALIGGLALFAFTKLYGIVFLGAPRTHEVAEMHEADNYRIAAMALPAAGILFIGLLPWTVLPLLTKVATTLLPGLGAGRQPAAELPLWAGLTQITLVATVLIAATVLLLVAKRRALRRRTVASGPTWGCGFTAVNTRMQYTGESFVEGLESIVHPFTEEVVEGKAVDKQEIFPSAHDFDIRRKDRVARLFSAWWVESLRLLNARVMRLRTGKINHYILFALLFIVLIFLCSILNLL</sequence>
<evidence type="ECO:0000256" key="2">
    <source>
        <dbReference type="ARBA" id="ARBA00022475"/>
    </source>
</evidence>
<dbReference type="PANTHER" id="PTHR42682:SF3">
    <property type="entry name" value="FORMATE HYDROGENLYASE SUBUNIT 3-RELATED"/>
    <property type="match status" value="1"/>
</dbReference>
<feature type="transmembrane region" description="Helical" evidence="8">
    <location>
        <begin position="28"/>
        <end position="51"/>
    </location>
</feature>
<dbReference type="InterPro" id="IPR003918">
    <property type="entry name" value="NADH_UbQ_OxRdtase"/>
</dbReference>
<keyword evidence="3 7" id="KW-0812">Transmembrane</keyword>
<feature type="transmembrane region" description="Helical" evidence="8">
    <location>
        <begin position="341"/>
        <end position="360"/>
    </location>
</feature>
<evidence type="ECO:0000256" key="1">
    <source>
        <dbReference type="ARBA" id="ARBA00004651"/>
    </source>
</evidence>
<evidence type="ECO:0000256" key="5">
    <source>
        <dbReference type="ARBA" id="ARBA00023002"/>
    </source>
</evidence>
<dbReference type="KEGG" id="acou:A5CBH24_00060"/>
<evidence type="ECO:0000256" key="8">
    <source>
        <dbReference type="SAM" id="Phobius"/>
    </source>
</evidence>
<feature type="transmembrane region" description="Helical" evidence="8">
    <location>
        <begin position="299"/>
        <end position="321"/>
    </location>
</feature>
<evidence type="ECO:0000256" key="4">
    <source>
        <dbReference type="ARBA" id="ARBA00022989"/>
    </source>
</evidence>
<comment type="subcellular location">
    <subcellularLocation>
        <location evidence="1">Cell membrane</location>
        <topology evidence="1">Multi-pass membrane protein</topology>
    </subcellularLocation>
    <subcellularLocation>
        <location evidence="7">Membrane</location>
        <topology evidence="7">Multi-pass membrane protein</topology>
    </subcellularLocation>
</comment>
<dbReference type="OrthoDB" id="9807568at2"/>
<reference evidence="11" key="1">
    <citation type="submission" date="2019-06" db="EMBL/GenBank/DDBJ databases">
        <title>Alistipes onderdonkii subsp. vulgaris subsp. nov., Alistipes dispar sp. nov. and Alistipes communis sp. nov., isolated from human faeces, and creation of Alistipes onderdonkii subsp. onderdonkii subsp. nov.</title>
        <authorList>
            <person name="Sakamoto M."/>
            <person name="Ikeyama N."/>
            <person name="Ogata Y."/>
            <person name="Suda W."/>
            <person name="Iino T."/>
            <person name="Hattori M."/>
            <person name="Ohkuma M."/>
        </authorList>
    </citation>
    <scope>NUCLEOTIDE SEQUENCE [LARGE SCALE GENOMIC DNA]</scope>
    <source>
        <strain evidence="11">5CBH24</strain>
    </source>
</reference>
<feature type="transmembrane region" description="Helical" evidence="8">
    <location>
        <begin position="469"/>
        <end position="494"/>
    </location>
</feature>
<feature type="domain" description="NADH:quinone oxidoreductase/Mrp antiporter transmembrane" evidence="9">
    <location>
        <begin position="133"/>
        <end position="413"/>
    </location>
</feature>
<feature type="transmembrane region" description="Helical" evidence="8">
    <location>
        <begin position="645"/>
        <end position="664"/>
    </location>
</feature>
<feature type="transmembrane region" description="Helical" evidence="8">
    <location>
        <begin position="268"/>
        <end position="292"/>
    </location>
</feature>
<dbReference type="AlphaFoldDB" id="A0A4Y1WNJ3"/>
<keyword evidence="5" id="KW-0560">Oxidoreductase</keyword>
<dbReference type="InterPro" id="IPR001750">
    <property type="entry name" value="ND/Mrp_TM"/>
</dbReference>
<keyword evidence="4 8" id="KW-1133">Transmembrane helix</keyword>
<feature type="transmembrane region" description="Helical" evidence="8">
    <location>
        <begin position="421"/>
        <end position="448"/>
    </location>
</feature>
<proteinExistence type="predicted"/>
<dbReference type="Proteomes" id="UP000318946">
    <property type="component" value="Chromosome"/>
</dbReference>
<dbReference type="PRINTS" id="PR01437">
    <property type="entry name" value="NUOXDRDTASE4"/>
</dbReference>
<accession>A0A4Y1WNJ3</accession>
<dbReference type="EMBL" id="AP019735">
    <property type="protein sequence ID" value="BBL02693.1"/>
    <property type="molecule type" value="Genomic_DNA"/>
</dbReference>
<protein>
    <submittedName>
        <fullName evidence="10">Hydrogenase</fullName>
    </submittedName>
</protein>
<keyword evidence="2" id="KW-1003">Cell membrane</keyword>
<gene>
    <name evidence="10" type="primary">ehrA-2</name>
    <name evidence="10" type="ORF">A5CBH24_00060</name>
</gene>
<dbReference type="GO" id="GO:0016491">
    <property type="term" value="F:oxidoreductase activity"/>
    <property type="evidence" value="ECO:0007669"/>
    <property type="project" value="UniProtKB-KW"/>
</dbReference>
<dbReference type="GO" id="GO:0008137">
    <property type="term" value="F:NADH dehydrogenase (ubiquinone) activity"/>
    <property type="evidence" value="ECO:0007669"/>
    <property type="project" value="InterPro"/>
</dbReference>
<name>A0A4Y1WNJ3_9BACT</name>
<feature type="transmembrane region" description="Helical" evidence="8">
    <location>
        <begin position="72"/>
        <end position="92"/>
    </location>
</feature>
<keyword evidence="11" id="KW-1185">Reference proteome</keyword>
<feature type="transmembrane region" description="Helical" evidence="8">
    <location>
        <begin position="239"/>
        <end position="256"/>
    </location>
</feature>
<dbReference type="GO" id="GO:0005886">
    <property type="term" value="C:plasma membrane"/>
    <property type="evidence" value="ECO:0007669"/>
    <property type="project" value="UniProtKB-SubCell"/>
</dbReference>
<feature type="transmembrane region" description="Helical" evidence="8">
    <location>
        <begin position="158"/>
        <end position="185"/>
    </location>
</feature>